<evidence type="ECO:0000313" key="3">
    <source>
        <dbReference type="Proteomes" id="UP001461498"/>
    </source>
</evidence>
<protein>
    <recommendedName>
        <fullName evidence="1">Tc1-like transposase DDE domain-containing protein</fullName>
    </recommendedName>
</protein>
<gene>
    <name evidence="2" type="ORF">O3M35_008083</name>
</gene>
<organism evidence="2 3">
    <name type="scientific">Rhynocoris fuscipes</name>
    <dbReference type="NCBI Taxonomy" id="488301"/>
    <lineage>
        <taxon>Eukaryota</taxon>
        <taxon>Metazoa</taxon>
        <taxon>Ecdysozoa</taxon>
        <taxon>Arthropoda</taxon>
        <taxon>Hexapoda</taxon>
        <taxon>Insecta</taxon>
        <taxon>Pterygota</taxon>
        <taxon>Neoptera</taxon>
        <taxon>Paraneoptera</taxon>
        <taxon>Hemiptera</taxon>
        <taxon>Heteroptera</taxon>
        <taxon>Panheteroptera</taxon>
        <taxon>Cimicomorpha</taxon>
        <taxon>Reduviidae</taxon>
        <taxon>Harpactorinae</taxon>
        <taxon>Harpactorini</taxon>
        <taxon>Rhynocoris</taxon>
    </lineage>
</organism>
<dbReference type="EMBL" id="JAPXFL010000005">
    <property type="protein sequence ID" value="KAK9506085.1"/>
    <property type="molecule type" value="Genomic_DNA"/>
</dbReference>
<feature type="domain" description="Tc1-like transposase DDE" evidence="1">
    <location>
        <begin position="143"/>
        <end position="293"/>
    </location>
</feature>
<dbReference type="Gene3D" id="3.30.420.10">
    <property type="entry name" value="Ribonuclease H-like superfamily/Ribonuclease H"/>
    <property type="match status" value="1"/>
</dbReference>
<dbReference type="InterPro" id="IPR038717">
    <property type="entry name" value="Tc1-like_DDE_dom"/>
</dbReference>
<sequence length="327" mass="38168">MPRGTQLTEIEQQRIMDLKRGGMTQRQIARELNRSQGVVKNFLICGPDNYGKNKRSGRPPKFSKQVKRAVLREISKTGASSAQIVRRFNLGCDASLVRKWITQSKFLKYCKANRKPQLKKHHLQRRLQFAENHIQDSKKWSSVIFSDEKKFNLDGPDGFNYYWHDLRKEKKMMSRRSHWGGGVMVWAAFNEKGKSQIAFISGKMNAISYQNVLQEFLFPFITLLEEEQLIFQQDNAPIHTARSTKQWLQDFGINILDWPPLSPDLNPIENLWGIMAREIYDIQKPEIQNLDELKERITQAWENIPESTLINLVRSVPKRLLQALKVC</sequence>
<proteinExistence type="predicted"/>
<accession>A0AAW1DCL0</accession>
<dbReference type="PANTHER" id="PTHR23022:SF129">
    <property type="entry name" value="TRANSPOSABLE ELEMENT TC3 TRANSPOSASE"/>
    <property type="match status" value="1"/>
</dbReference>
<comment type="caution">
    <text evidence="2">The sequence shown here is derived from an EMBL/GenBank/DDBJ whole genome shotgun (WGS) entry which is preliminary data.</text>
</comment>
<dbReference type="Proteomes" id="UP001461498">
    <property type="component" value="Unassembled WGS sequence"/>
</dbReference>
<keyword evidence="3" id="KW-1185">Reference proteome</keyword>
<name>A0AAW1DCL0_9HEMI</name>
<evidence type="ECO:0000259" key="1">
    <source>
        <dbReference type="Pfam" id="PF13358"/>
    </source>
</evidence>
<dbReference type="PANTHER" id="PTHR23022">
    <property type="entry name" value="TRANSPOSABLE ELEMENT-RELATED"/>
    <property type="match status" value="1"/>
</dbReference>
<dbReference type="Pfam" id="PF13358">
    <property type="entry name" value="DDE_3"/>
    <property type="match status" value="1"/>
</dbReference>
<dbReference type="GO" id="GO:0003676">
    <property type="term" value="F:nucleic acid binding"/>
    <property type="evidence" value="ECO:0007669"/>
    <property type="project" value="InterPro"/>
</dbReference>
<dbReference type="AlphaFoldDB" id="A0AAW1DCL0"/>
<dbReference type="InterPro" id="IPR052338">
    <property type="entry name" value="Transposase_5"/>
</dbReference>
<dbReference type="NCBIfam" id="NF033545">
    <property type="entry name" value="transpos_IS630"/>
    <property type="match status" value="1"/>
</dbReference>
<dbReference type="Gene3D" id="1.10.10.60">
    <property type="entry name" value="Homeodomain-like"/>
    <property type="match status" value="1"/>
</dbReference>
<reference evidence="2 3" key="1">
    <citation type="submission" date="2022-12" db="EMBL/GenBank/DDBJ databases">
        <title>Chromosome-level genome assembly of true bugs.</title>
        <authorList>
            <person name="Ma L."/>
            <person name="Li H."/>
        </authorList>
    </citation>
    <scope>NUCLEOTIDE SEQUENCE [LARGE SCALE GENOMIC DNA]</scope>
    <source>
        <strain evidence="2">Lab_2022b</strain>
    </source>
</reference>
<dbReference type="InterPro" id="IPR047655">
    <property type="entry name" value="Transpos_IS630-like"/>
</dbReference>
<dbReference type="InterPro" id="IPR036397">
    <property type="entry name" value="RNaseH_sf"/>
</dbReference>
<evidence type="ECO:0000313" key="2">
    <source>
        <dbReference type="EMBL" id="KAK9506085.1"/>
    </source>
</evidence>